<dbReference type="Gene3D" id="2.40.10.230">
    <property type="entry name" value="Probable tRNA pseudouridine synthase domain"/>
    <property type="match status" value="1"/>
</dbReference>
<dbReference type="InParanoid" id="D8RLV6"/>
<evidence type="ECO:0000256" key="9">
    <source>
        <dbReference type="SAM" id="MobiDB-lite"/>
    </source>
</evidence>
<evidence type="ECO:0000256" key="4">
    <source>
        <dbReference type="ARBA" id="ARBA00022517"/>
    </source>
</evidence>
<feature type="compositionally biased region" description="Acidic residues" evidence="9">
    <location>
        <begin position="82"/>
        <end position="116"/>
    </location>
</feature>
<feature type="region of interest" description="Disordered" evidence="9">
    <location>
        <begin position="291"/>
        <end position="372"/>
    </location>
</feature>
<comment type="similarity">
    <text evidence="2">Belongs to the NAF1 family.</text>
</comment>
<feature type="compositionally biased region" description="Basic and acidic residues" evidence="9">
    <location>
        <begin position="8"/>
        <end position="36"/>
    </location>
</feature>
<dbReference type="InterPro" id="IPR007504">
    <property type="entry name" value="H/ACA_rnp_Gar1/Naf1"/>
</dbReference>
<evidence type="ECO:0000256" key="5">
    <source>
        <dbReference type="ARBA" id="ARBA00022552"/>
    </source>
</evidence>
<proteinExistence type="inferred from homology"/>
<dbReference type="STRING" id="88036.D8RLV6"/>
<keyword evidence="5" id="KW-0698">rRNA processing</keyword>
<sequence>MEPAADELEQRSIEGKDPEKGAPVEDDQKHLLEIENVKPVVIDENSNPMVVDGNPKPVVIEQDQPPQDGSAEDVESSRLTSVDDDREEGEKEENEKEEDEEEDEEDDLGETMEDSEPLYSDHGKEESSSSDDDNEDWTASFEQNFGSESKKTHKDSSDDEDDKPPRTKNEISSLPPVPKVDVQLQPCHTLVPIGTVSSIVEAMIIVEGDENHQALDEGSILWLTDSRAPLGFIDEVFGPVKKPFYVVRFNDVTEVPKEARESARVAFVPDFARTVLKNENLFKKGYDASGVDDEELSDDEVEFSDDEKEAEFKRERAKAKRKTREDSSCQAFKEKKPPRARNSSKFGNGGPHKGFESPRDRKMRSPGDAQRLIHEAQMKRFNDKRKTANVMCQSAG</sequence>
<keyword evidence="11" id="KW-1185">Reference proteome</keyword>
<evidence type="ECO:0000313" key="11">
    <source>
        <dbReference type="Proteomes" id="UP000001514"/>
    </source>
</evidence>
<evidence type="ECO:0000256" key="7">
    <source>
        <dbReference type="ARBA" id="ARBA00022884"/>
    </source>
</evidence>
<dbReference type="eggNOG" id="KOG2236">
    <property type="taxonomic scope" value="Eukaryota"/>
</dbReference>
<reference evidence="10 11" key="1">
    <citation type="journal article" date="2011" name="Science">
        <title>The Selaginella genome identifies genetic changes associated with the evolution of vascular plants.</title>
        <authorList>
            <person name="Banks J.A."/>
            <person name="Nishiyama T."/>
            <person name="Hasebe M."/>
            <person name="Bowman J.L."/>
            <person name="Gribskov M."/>
            <person name="dePamphilis C."/>
            <person name="Albert V.A."/>
            <person name="Aono N."/>
            <person name="Aoyama T."/>
            <person name="Ambrose B.A."/>
            <person name="Ashton N.W."/>
            <person name="Axtell M.J."/>
            <person name="Barker E."/>
            <person name="Barker M.S."/>
            <person name="Bennetzen J.L."/>
            <person name="Bonawitz N.D."/>
            <person name="Chapple C."/>
            <person name="Cheng C."/>
            <person name="Correa L.G."/>
            <person name="Dacre M."/>
            <person name="DeBarry J."/>
            <person name="Dreyer I."/>
            <person name="Elias M."/>
            <person name="Engstrom E.M."/>
            <person name="Estelle M."/>
            <person name="Feng L."/>
            <person name="Finet C."/>
            <person name="Floyd S.K."/>
            <person name="Frommer W.B."/>
            <person name="Fujita T."/>
            <person name="Gramzow L."/>
            <person name="Gutensohn M."/>
            <person name="Harholt J."/>
            <person name="Hattori M."/>
            <person name="Heyl A."/>
            <person name="Hirai T."/>
            <person name="Hiwatashi Y."/>
            <person name="Ishikawa M."/>
            <person name="Iwata M."/>
            <person name="Karol K.G."/>
            <person name="Koehler B."/>
            <person name="Kolukisaoglu U."/>
            <person name="Kubo M."/>
            <person name="Kurata T."/>
            <person name="Lalonde S."/>
            <person name="Li K."/>
            <person name="Li Y."/>
            <person name="Litt A."/>
            <person name="Lyons E."/>
            <person name="Manning G."/>
            <person name="Maruyama T."/>
            <person name="Michael T.P."/>
            <person name="Mikami K."/>
            <person name="Miyazaki S."/>
            <person name="Morinaga S."/>
            <person name="Murata T."/>
            <person name="Mueller-Roeber B."/>
            <person name="Nelson D.R."/>
            <person name="Obara M."/>
            <person name="Oguri Y."/>
            <person name="Olmstead R.G."/>
            <person name="Onodera N."/>
            <person name="Petersen B.L."/>
            <person name="Pils B."/>
            <person name="Prigge M."/>
            <person name="Rensing S.A."/>
            <person name="Riano-Pachon D.M."/>
            <person name="Roberts A.W."/>
            <person name="Sato Y."/>
            <person name="Scheller H.V."/>
            <person name="Schulz B."/>
            <person name="Schulz C."/>
            <person name="Shakirov E.V."/>
            <person name="Shibagaki N."/>
            <person name="Shinohara N."/>
            <person name="Shippen D.E."/>
            <person name="Soerensen I."/>
            <person name="Sotooka R."/>
            <person name="Sugimoto N."/>
            <person name="Sugita M."/>
            <person name="Sumikawa N."/>
            <person name="Tanurdzic M."/>
            <person name="Theissen G."/>
            <person name="Ulvskov P."/>
            <person name="Wakazuki S."/>
            <person name="Weng J.K."/>
            <person name="Willats W.W."/>
            <person name="Wipf D."/>
            <person name="Wolf P.G."/>
            <person name="Yang L."/>
            <person name="Zimmer A.D."/>
            <person name="Zhu Q."/>
            <person name="Mitros T."/>
            <person name="Hellsten U."/>
            <person name="Loque D."/>
            <person name="Otillar R."/>
            <person name="Salamov A."/>
            <person name="Schmutz J."/>
            <person name="Shapiro H."/>
            <person name="Lindquist E."/>
            <person name="Lucas S."/>
            <person name="Rokhsar D."/>
            <person name="Grigoriev I.V."/>
        </authorList>
    </citation>
    <scope>NUCLEOTIDE SEQUENCE [LARGE SCALE GENOMIC DNA]</scope>
</reference>
<dbReference type="InterPro" id="IPR009000">
    <property type="entry name" value="Transl_B-barrel_sf"/>
</dbReference>
<dbReference type="KEGG" id="smo:SELMODRAFT_412557"/>
<accession>D8RLV6</accession>
<feature type="compositionally biased region" description="Basic and acidic residues" evidence="9">
    <location>
        <begin position="323"/>
        <end position="337"/>
    </location>
</feature>
<dbReference type="FunFam" id="2.40.10.230:FF:000002">
    <property type="entry name" value="H/ACA ribonucleoprotein complex non-core subunit NAF1"/>
    <property type="match status" value="1"/>
</dbReference>
<dbReference type="AlphaFoldDB" id="D8RLV6"/>
<evidence type="ECO:0000256" key="8">
    <source>
        <dbReference type="ARBA" id="ARBA00023242"/>
    </source>
</evidence>
<dbReference type="GO" id="GO:0006364">
    <property type="term" value="P:rRNA processing"/>
    <property type="evidence" value="ECO:0007669"/>
    <property type="project" value="UniProtKB-KW"/>
</dbReference>
<comment type="subcellular location">
    <subcellularLocation>
        <location evidence="1">Nucleus</location>
    </subcellularLocation>
</comment>
<gene>
    <name evidence="10" type="ORF">SELMODRAFT_412557</name>
</gene>
<keyword evidence="7" id="KW-0694">RNA-binding</keyword>
<evidence type="ECO:0000256" key="1">
    <source>
        <dbReference type="ARBA" id="ARBA00004123"/>
    </source>
</evidence>
<evidence type="ECO:0000256" key="6">
    <source>
        <dbReference type="ARBA" id="ARBA00022553"/>
    </source>
</evidence>
<dbReference type="PANTHER" id="PTHR31633">
    <property type="entry name" value="H/ACA RIBONUCLEOPROTEIN COMPLEX NON-CORE SUBUNIT NAF1"/>
    <property type="match status" value="1"/>
</dbReference>
<keyword evidence="6" id="KW-0597">Phosphoprotein</keyword>
<evidence type="ECO:0000256" key="3">
    <source>
        <dbReference type="ARBA" id="ARBA00021438"/>
    </source>
</evidence>
<organism evidence="11">
    <name type="scientific">Selaginella moellendorffii</name>
    <name type="common">Spikemoss</name>
    <dbReference type="NCBI Taxonomy" id="88036"/>
    <lineage>
        <taxon>Eukaryota</taxon>
        <taxon>Viridiplantae</taxon>
        <taxon>Streptophyta</taxon>
        <taxon>Embryophyta</taxon>
        <taxon>Tracheophyta</taxon>
        <taxon>Lycopodiopsida</taxon>
        <taxon>Selaginellales</taxon>
        <taxon>Selaginellaceae</taxon>
        <taxon>Selaginella</taxon>
    </lineage>
</organism>
<dbReference type="GO" id="GO:0001522">
    <property type="term" value="P:pseudouridine synthesis"/>
    <property type="evidence" value="ECO:0007669"/>
    <property type="project" value="InterPro"/>
</dbReference>
<dbReference type="GO" id="GO:0005732">
    <property type="term" value="C:sno(s)RNA-containing ribonucleoprotein complex"/>
    <property type="evidence" value="ECO:0000318"/>
    <property type="project" value="GO_Central"/>
</dbReference>
<keyword evidence="4" id="KW-0690">Ribosome biogenesis</keyword>
<keyword evidence="8" id="KW-0539">Nucleus</keyword>
<evidence type="ECO:0000313" key="10">
    <source>
        <dbReference type="EMBL" id="EFJ26785.1"/>
    </source>
</evidence>
<dbReference type="InterPro" id="IPR040309">
    <property type="entry name" value="Naf1"/>
</dbReference>
<dbReference type="GO" id="GO:0005634">
    <property type="term" value="C:nucleus"/>
    <property type="evidence" value="ECO:0007669"/>
    <property type="project" value="UniProtKB-SubCell"/>
</dbReference>
<feature type="region of interest" description="Disordered" evidence="9">
    <location>
        <begin position="1"/>
        <end position="179"/>
    </location>
</feature>
<dbReference type="Proteomes" id="UP000001514">
    <property type="component" value="Unassembled WGS sequence"/>
</dbReference>
<dbReference type="Gramene" id="EFJ26785">
    <property type="protein sequence ID" value="EFJ26785"/>
    <property type="gene ID" value="SELMODRAFT_412557"/>
</dbReference>
<dbReference type="Pfam" id="PF04410">
    <property type="entry name" value="Gar1"/>
    <property type="match status" value="1"/>
</dbReference>
<name>D8RLV6_SELML</name>
<dbReference type="EMBL" id="GL377583">
    <property type="protein sequence ID" value="EFJ26785.1"/>
    <property type="molecule type" value="Genomic_DNA"/>
</dbReference>
<dbReference type="PANTHER" id="PTHR31633:SF1">
    <property type="entry name" value="H_ACA RIBONUCLEOPROTEIN COMPLEX NON-CORE SUBUNIT NAF1"/>
    <property type="match status" value="1"/>
</dbReference>
<dbReference type="InterPro" id="IPR038664">
    <property type="entry name" value="Gar1/Naf1_Cbf5-bd_sf"/>
</dbReference>
<dbReference type="HOGENOM" id="CLU_732363_0_0_1"/>
<feature type="compositionally biased region" description="Basic and acidic residues" evidence="9">
    <location>
        <begin position="353"/>
        <end position="372"/>
    </location>
</feature>
<protein>
    <recommendedName>
        <fullName evidence="3">H/ACA ribonucleoprotein complex non-core subunit NAF1</fullName>
    </recommendedName>
</protein>
<dbReference type="SUPFAM" id="SSF50447">
    <property type="entry name" value="Translation proteins"/>
    <property type="match status" value="1"/>
</dbReference>
<feature type="compositionally biased region" description="Acidic residues" evidence="9">
    <location>
        <begin position="291"/>
        <end position="309"/>
    </location>
</feature>
<dbReference type="GO" id="GO:0000493">
    <property type="term" value="P:box H/ACA snoRNP assembly"/>
    <property type="evidence" value="ECO:0000318"/>
    <property type="project" value="GO_Central"/>
</dbReference>
<evidence type="ECO:0000256" key="2">
    <source>
        <dbReference type="ARBA" id="ARBA00009801"/>
    </source>
</evidence>
<dbReference type="GO" id="GO:0042254">
    <property type="term" value="P:ribosome biogenesis"/>
    <property type="evidence" value="ECO:0000318"/>
    <property type="project" value="GO_Central"/>
</dbReference>
<dbReference type="GO" id="GO:0003723">
    <property type="term" value="F:RNA binding"/>
    <property type="evidence" value="ECO:0000318"/>
    <property type="project" value="GO_Central"/>
</dbReference>